<feature type="region of interest" description="Disordered" evidence="7">
    <location>
        <begin position="439"/>
        <end position="466"/>
    </location>
</feature>
<dbReference type="GO" id="GO:0005737">
    <property type="term" value="C:cytoplasm"/>
    <property type="evidence" value="ECO:0007669"/>
    <property type="project" value="TreeGrafter"/>
</dbReference>
<feature type="compositionally biased region" description="Basic and acidic residues" evidence="7">
    <location>
        <begin position="450"/>
        <end position="466"/>
    </location>
</feature>
<dbReference type="PROSITE" id="PS50006">
    <property type="entry name" value="FHA_DOMAIN"/>
    <property type="match status" value="1"/>
</dbReference>
<dbReference type="Pfam" id="PF00069">
    <property type="entry name" value="Pkinase"/>
    <property type="match status" value="1"/>
</dbReference>
<dbReference type="PROSITE" id="PS50011">
    <property type="entry name" value="PROTEIN_KINASE_DOM"/>
    <property type="match status" value="1"/>
</dbReference>
<dbReference type="InterPro" id="IPR017441">
    <property type="entry name" value="Protein_kinase_ATP_BS"/>
</dbReference>
<dbReference type="RefSeq" id="XP_001248972.1">
    <property type="nucleotide sequence ID" value="XM_001248971.2"/>
</dbReference>
<name>J3KM08_COCIM</name>
<gene>
    <name evidence="10" type="ORF">CIMG_02743</name>
</gene>
<feature type="domain" description="FHA" evidence="8">
    <location>
        <begin position="8"/>
        <end position="66"/>
    </location>
</feature>
<evidence type="ECO:0000259" key="9">
    <source>
        <dbReference type="PROSITE" id="PS50011"/>
    </source>
</evidence>
<keyword evidence="11" id="KW-1185">Reference proteome</keyword>
<dbReference type="OrthoDB" id="4186251at2759"/>
<evidence type="ECO:0000256" key="1">
    <source>
        <dbReference type="ARBA" id="ARBA00005575"/>
    </source>
</evidence>
<evidence type="ECO:0000259" key="8">
    <source>
        <dbReference type="PROSITE" id="PS50006"/>
    </source>
</evidence>
<dbReference type="SUPFAM" id="SSF56112">
    <property type="entry name" value="Protein kinase-like (PK-like)"/>
    <property type="match status" value="1"/>
</dbReference>
<evidence type="ECO:0000256" key="2">
    <source>
        <dbReference type="ARBA" id="ARBA00022679"/>
    </source>
</evidence>
<evidence type="ECO:0000256" key="3">
    <source>
        <dbReference type="ARBA" id="ARBA00022741"/>
    </source>
</evidence>
<accession>J3KM08</accession>
<dbReference type="InParanoid" id="J3KM08"/>
<dbReference type="PANTHER" id="PTHR11042">
    <property type="entry name" value="EUKARYOTIC TRANSLATION INITIATION FACTOR 2-ALPHA KINASE EIF2-ALPHA KINASE -RELATED"/>
    <property type="match status" value="1"/>
</dbReference>
<dbReference type="PANTHER" id="PTHR11042:SF190">
    <property type="entry name" value="MITOSIS INHIBITOR PROTEIN KINASE MIK1"/>
    <property type="match status" value="1"/>
</dbReference>
<feature type="domain" description="Protein kinase" evidence="9">
    <location>
        <begin position="157"/>
        <end position="404"/>
    </location>
</feature>
<organism evidence="10 11">
    <name type="scientific">Coccidioides immitis (strain RS)</name>
    <name type="common">Valley fever fungus</name>
    <dbReference type="NCBI Taxonomy" id="246410"/>
    <lineage>
        <taxon>Eukaryota</taxon>
        <taxon>Fungi</taxon>
        <taxon>Dikarya</taxon>
        <taxon>Ascomycota</taxon>
        <taxon>Pezizomycotina</taxon>
        <taxon>Eurotiomycetes</taxon>
        <taxon>Eurotiomycetidae</taxon>
        <taxon>Onygenales</taxon>
        <taxon>Onygenaceae</taxon>
        <taxon>Coccidioides</taxon>
    </lineage>
</organism>
<comment type="similarity">
    <text evidence="1">Belongs to the protein kinase superfamily. CAMK Ser/Thr protein kinase family. CHEK2 subfamily.</text>
</comment>
<evidence type="ECO:0000256" key="4">
    <source>
        <dbReference type="ARBA" id="ARBA00022777"/>
    </source>
</evidence>
<evidence type="ECO:0000313" key="10">
    <source>
        <dbReference type="EMBL" id="EAS37389.3"/>
    </source>
</evidence>
<keyword evidence="2" id="KW-0808">Transferase</keyword>
<dbReference type="Proteomes" id="UP000001261">
    <property type="component" value="Unassembled WGS sequence"/>
</dbReference>
<dbReference type="PROSITE" id="PS00107">
    <property type="entry name" value="PROTEIN_KINASE_ATP"/>
    <property type="match status" value="1"/>
</dbReference>
<dbReference type="InterPro" id="IPR000719">
    <property type="entry name" value="Prot_kinase_dom"/>
</dbReference>
<reference evidence="11" key="2">
    <citation type="journal article" date="2010" name="Genome Res.">
        <title>Population genomic sequencing of Coccidioides fungi reveals recent hybridization and transposon control.</title>
        <authorList>
            <person name="Neafsey D.E."/>
            <person name="Barker B.M."/>
            <person name="Sharpton T.J."/>
            <person name="Stajich J.E."/>
            <person name="Park D.J."/>
            <person name="Whiston E."/>
            <person name="Hung C.-Y."/>
            <person name="McMahan C."/>
            <person name="White J."/>
            <person name="Sykes S."/>
            <person name="Heiman D."/>
            <person name="Young S."/>
            <person name="Zeng Q."/>
            <person name="Abouelleil A."/>
            <person name="Aftuck L."/>
            <person name="Bessette D."/>
            <person name="Brown A."/>
            <person name="FitzGerald M."/>
            <person name="Lui A."/>
            <person name="Macdonald J.P."/>
            <person name="Priest M."/>
            <person name="Orbach M.J."/>
            <person name="Galgiani J.N."/>
            <person name="Kirkland T.N."/>
            <person name="Cole G.T."/>
            <person name="Birren B.W."/>
            <person name="Henn M.R."/>
            <person name="Taylor J.W."/>
            <person name="Rounsley S.D."/>
        </authorList>
    </citation>
    <scope>GENOME REANNOTATION</scope>
    <source>
        <strain evidence="11">RS</strain>
    </source>
</reference>
<feature type="compositionally biased region" description="Polar residues" evidence="7">
    <location>
        <begin position="440"/>
        <end position="449"/>
    </location>
</feature>
<dbReference type="STRING" id="246410.J3KM08"/>
<evidence type="ECO:0000256" key="6">
    <source>
        <dbReference type="PROSITE-ProRule" id="PRU10141"/>
    </source>
</evidence>
<evidence type="ECO:0000313" key="11">
    <source>
        <dbReference type="Proteomes" id="UP000001261"/>
    </source>
</evidence>
<dbReference type="InterPro" id="IPR050339">
    <property type="entry name" value="CC_SR_Kinase"/>
</dbReference>
<dbReference type="Gene3D" id="1.10.510.10">
    <property type="entry name" value="Transferase(Phosphotransferase) domain 1"/>
    <property type="match status" value="1"/>
</dbReference>
<dbReference type="GO" id="GO:0110031">
    <property type="term" value="P:negative regulation of G2/MI transition of meiotic cell cycle"/>
    <property type="evidence" value="ECO:0007669"/>
    <property type="project" value="TreeGrafter"/>
</dbReference>
<dbReference type="SMART" id="SM00220">
    <property type="entry name" value="S_TKc"/>
    <property type="match status" value="1"/>
</dbReference>
<dbReference type="InterPro" id="IPR011009">
    <property type="entry name" value="Kinase-like_dom_sf"/>
</dbReference>
<dbReference type="GO" id="GO:0005634">
    <property type="term" value="C:nucleus"/>
    <property type="evidence" value="ECO:0007669"/>
    <property type="project" value="TreeGrafter"/>
</dbReference>
<evidence type="ECO:0000256" key="7">
    <source>
        <dbReference type="SAM" id="MobiDB-lite"/>
    </source>
</evidence>
<dbReference type="GO" id="GO:0005524">
    <property type="term" value="F:ATP binding"/>
    <property type="evidence" value="ECO:0007669"/>
    <property type="project" value="UniProtKB-UniRule"/>
</dbReference>
<dbReference type="GO" id="GO:0004672">
    <property type="term" value="F:protein kinase activity"/>
    <property type="evidence" value="ECO:0007669"/>
    <property type="project" value="InterPro"/>
</dbReference>
<keyword evidence="4 10" id="KW-0418">Kinase</keyword>
<dbReference type="InterPro" id="IPR000253">
    <property type="entry name" value="FHA_dom"/>
</dbReference>
<dbReference type="KEGG" id="cim:CIMG_02743"/>
<reference evidence="11" key="1">
    <citation type="journal article" date="2009" name="Genome Res.">
        <title>Comparative genomic analyses of the human fungal pathogens Coccidioides and their relatives.</title>
        <authorList>
            <person name="Sharpton T.J."/>
            <person name="Stajich J.E."/>
            <person name="Rounsley S.D."/>
            <person name="Gardner M.J."/>
            <person name="Wortman J.R."/>
            <person name="Jordar V.S."/>
            <person name="Maiti R."/>
            <person name="Kodira C.D."/>
            <person name="Neafsey D.E."/>
            <person name="Zeng Q."/>
            <person name="Hung C.-Y."/>
            <person name="McMahan C."/>
            <person name="Muszewska A."/>
            <person name="Grynberg M."/>
            <person name="Mandel M.A."/>
            <person name="Kellner E.M."/>
            <person name="Barker B.M."/>
            <person name="Galgiani J.N."/>
            <person name="Orbach M.J."/>
            <person name="Kirkland T.N."/>
            <person name="Cole G.T."/>
            <person name="Henn M.R."/>
            <person name="Birren B.W."/>
            <person name="Taylor J.W."/>
        </authorList>
    </citation>
    <scope>NUCLEOTIDE SEQUENCE [LARGE SCALE GENOMIC DNA]</scope>
    <source>
        <strain evidence="11">RS</strain>
    </source>
</reference>
<protein>
    <submittedName>
        <fullName evidence="10">CAMK protein kinase</fullName>
    </submittedName>
</protein>
<evidence type="ECO:0000256" key="5">
    <source>
        <dbReference type="ARBA" id="ARBA00022840"/>
    </source>
</evidence>
<sequence length="647" mass="72892">MKDPSQGWTFGINSAARKMCNVLLGVHDDVRHSGKKISAKHFRIYFNFESGILVLQNESQHGTTVQVRGEEGHKTKLVGRARWSLDAAKVTEVTVDDLEFLLYHPTLSGVQKLQHQSNWRLFAEKYKTAIPGLGQLILSSAASTRPPSQRMGLRNGYTMFEGIGRGEFGIVRRAVQYHSGAIYAVKEFFRARDKQEAKNLSEIATLQCLLHPHIVEFVDLIADQAGLALIMDFMPLGNLRDQHRRKNLSRTELKTILRQVLTAVAYLHGVKHVHRDIKPENILLKGWDPPIAKLSDFGLTARDGFLTTECGTKKYAAPEIYIGHYDKSIDIWSTAVTAFDITDRLPDPENEFTGDNWPAEVQRRVTAAYRETGDPFLQLLEEMLHKDPKSRPSAAACLSDHRLEPSPKDHEFDLNRQGCVGQNLPTTVFKPTAFIRDSSLPATIQGSETPTERDESTNDPEPERRGTFLQPYECLLQSPTPLLPEALPSLDSSFWNQFQLPSGFTMNEDISGAGGEAYLPSSTCGPPTRRTRRKSSATCNIHTAGTRGLGVIQLEMWVNHDANKNPSRAINLTKICWALQFSRDVMRSYLKSTKETFYVMPGGRRHGEKHILRGTYVSLPCAIAFIKRYRPELKELQGDLERLEEKQ</sequence>
<dbReference type="OMA" id="CALAFIR"/>
<keyword evidence="3 6" id="KW-0547">Nucleotide-binding</keyword>
<dbReference type="VEuPathDB" id="FungiDB:CIMG_02743"/>
<dbReference type="GeneID" id="4568080"/>
<dbReference type="AlphaFoldDB" id="J3KM08"/>
<keyword evidence="5 6" id="KW-0067">ATP-binding</keyword>
<dbReference type="EMBL" id="GG704911">
    <property type="protein sequence ID" value="EAS37389.3"/>
    <property type="molecule type" value="Genomic_DNA"/>
</dbReference>
<feature type="binding site" evidence="6">
    <location>
        <position position="186"/>
    </location>
    <ligand>
        <name>ATP</name>
        <dbReference type="ChEBI" id="CHEBI:30616"/>
    </ligand>
</feature>
<proteinExistence type="inferred from homology"/>